<dbReference type="Gene3D" id="6.10.140.2220">
    <property type="match status" value="1"/>
</dbReference>
<dbReference type="InParanoid" id="A0A369JJT4"/>
<reference evidence="6" key="1">
    <citation type="submission" date="2018-04" db="EMBL/GenBank/DDBJ databases">
        <title>Whole genome sequencing of Hypsizygus marmoreus.</title>
        <authorList>
            <person name="Choi I.-G."/>
            <person name="Min B."/>
            <person name="Kim J.-G."/>
            <person name="Kim S."/>
            <person name="Oh Y.-L."/>
            <person name="Kong W.-S."/>
            <person name="Park H."/>
            <person name="Jeong J."/>
            <person name="Song E.-S."/>
        </authorList>
    </citation>
    <scope>NUCLEOTIDE SEQUENCE [LARGE SCALE GENOMIC DNA]</scope>
    <source>
        <strain evidence="6">51987-8</strain>
    </source>
</reference>
<evidence type="ECO:0000259" key="5">
    <source>
        <dbReference type="PROSITE" id="PS50865"/>
    </source>
</evidence>
<protein>
    <recommendedName>
        <fullName evidence="5">MYND-type domain-containing protein</fullName>
    </recommendedName>
</protein>
<evidence type="ECO:0000313" key="7">
    <source>
        <dbReference type="Proteomes" id="UP000076154"/>
    </source>
</evidence>
<sequence length="510" mass="57962">MQSNSQSSLSPFRPLRRSFIADKLGFEATNMKTGVARWNKDWENTIRSLSTGPPEAFFRLFRDRLRTLFLRSGKPTPESIRLTKASEDGIHRFQMLVRKVYSDLDEWKFRTPWMLLDDQGRRQLLHEGLVEACETVVASQDGRAMCPKITISKMAKDGGKPFITFIESFRKGLEEAGPEMYLTPSEWWDKVLKASGPPTELTKNISWMMILMRNEFMSAFVAHIGISLLDALQEKSHGMDKVVKIMESNPLLPGPLSSLFSVVNPKPLVRCQNCTKTQDTMEGGPRFKLCGVCKSKLDFTIHYCSQECQKADWPNHKKYCGKEKRITKELKGTVNDPFWMRPDVPDYIRDIPRNKDGDISVTEIGFAKPHPSRSHFPALQKQIAMCADRKDVDYFLFAEDGIPLGIQLPTSPTRVLLRQLRSIAISSSERESERAVRALGEFFLVHVAGYPGMTRECILAQMGREYGEGLKKSILDFETENKEDGILTPGQSYLEKFSDGIFNTVTPLLP</sequence>
<accession>A0A369JJT4</accession>
<dbReference type="PROSITE" id="PS50865">
    <property type="entry name" value="ZF_MYND_2"/>
    <property type="match status" value="1"/>
</dbReference>
<organism evidence="6 7">
    <name type="scientific">Hypsizygus marmoreus</name>
    <name type="common">White beech mushroom</name>
    <name type="synonym">Agaricus marmoreus</name>
    <dbReference type="NCBI Taxonomy" id="39966"/>
    <lineage>
        <taxon>Eukaryota</taxon>
        <taxon>Fungi</taxon>
        <taxon>Dikarya</taxon>
        <taxon>Basidiomycota</taxon>
        <taxon>Agaricomycotina</taxon>
        <taxon>Agaricomycetes</taxon>
        <taxon>Agaricomycetidae</taxon>
        <taxon>Agaricales</taxon>
        <taxon>Tricholomatineae</taxon>
        <taxon>Lyophyllaceae</taxon>
        <taxon>Hypsizygus</taxon>
    </lineage>
</organism>
<evidence type="ECO:0000256" key="1">
    <source>
        <dbReference type="ARBA" id="ARBA00022723"/>
    </source>
</evidence>
<gene>
    <name evidence="6" type="ORF">Hypma_012262</name>
</gene>
<keyword evidence="7" id="KW-1185">Reference proteome</keyword>
<dbReference type="InterPro" id="IPR002893">
    <property type="entry name" value="Znf_MYND"/>
</dbReference>
<keyword evidence="1" id="KW-0479">Metal-binding</keyword>
<comment type="caution">
    <text evidence="6">The sequence shown here is derived from an EMBL/GenBank/DDBJ whole genome shotgun (WGS) entry which is preliminary data.</text>
</comment>
<keyword evidence="3" id="KW-0862">Zinc</keyword>
<dbReference type="AlphaFoldDB" id="A0A369JJT4"/>
<dbReference type="SUPFAM" id="SSF144232">
    <property type="entry name" value="HIT/MYND zinc finger-like"/>
    <property type="match status" value="1"/>
</dbReference>
<dbReference type="Pfam" id="PF01753">
    <property type="entry name" value="zf-MYND"/>
    <property type="match status" value="1"/>
</dbReference>
<evidence type="ECO:0000256" key="4">
    <source>
        <dbReference type="PROSITE-ProRule" id="PRU00134"/>
    </source>
</evidence>
<keyword evidence="2 4" id="KW-0863">Zinc-finger</keyword>
<evidence type="ECO:0000256" key="3">
    <source>
        <dbReference type="ARBA" id="ARBA00022833"/>
    </source>
</evidence>
<dbReference type="OrthoDB" id="432970at2759"/>
<dbReference type="GO" id="GO:0008270">
    <property type="term" value="F:zinc ion binding"/>
    <property type="evidence" value="ECO:0007669"/>
    <property type="project" value="UniProtKB-KW"/>
</dbReference>
<dbReference type="EMBL" id="LUEZ02000058">
    <property type="protein sequence ID" value="RDB20675.1"/>
    <property type="molecule type" value="Genomic_DNA"/>
</dbReference>
<proteinExistence type="predicted"/>
<evidence type="ECO:0000256" key="2">
    <source>
        <dbReference type="ARBA" id="ARBA00022771"/>
    </source>
</evidence>
<feature type="domain" description="MYND-type" evidence="5">
    <location>
        <begin position="271"/>
        <end position="320"/>
    </location>
</feature>
<evidence type="ECO:0000313" key="6">
    <source>
        <dbReference type="EMBL" id="RDB20675.1"/>
    </source>
</evidence>
<dbReference type="Proteomes" id="UP000076154">
    <property type="component" value="Unassembled WGS sequence"/>
</dbReference>
<name>A0A369JJT4_HYPMA</name>